<name>A0ABY6I5W5_STRPE</name>
<keyword evidence="5 8" id="KW-1133">Transmembrane helix</keyword>
<evidence type="ECO:0000313" key="11">
    <source>
        <dbReference type="EMBL" id="UYQ61620.1"/>
    </source>
</evidence>
<gene>
    <name evidence="8" type="primary">ftsQ</name>
    <name evidence="11" type="ORF">OGH68_09090</name>
</gene>
<evidence type="ECO:0000256" key="9">
    <source>
        <dbReference type="SAM" id="MobiDB-lite"/>
    </source>
</evidence>
<keyword evidence="3 8" id="KW-0132">Cell division</keyword>
<dbReference type="HAMAP" id="MF_00911">
    <property type="entry name" value="FtsQ_subfam"/>
    <property type="match status" value="1"/>
</dbReference>
<reference evidence="11" key="1">
    <citation type="submission" date="2022-10" db="EMBL/GenBank/DDBJ databases">
        <title>Cytochrome P450 Catalyzes Benzene Ring Formation in the Biosynthesis of Trialkyl-Substituted Aromatic Polyketides.</title>
        <authorList>
            <person name="Zhao E."/>
            <person name="Ge H."/>
        </authorList>
    </citation>
    <scope>NUCLEOTIDE SEQUENCE</scope>
    <source>
        <strain evidence="11">NA0869</strain>
    </source>
</reference>
<dbReference type="Pfam" id="PF08478">
    <property type="entry name" value="POTRA_1"/>
    <property type="match status" value="1"/>
</dbReference>
<feature type="domain" description="POTRA" evidence="10">
    <location>
        <begin position="68"/>
        <end position="137"/>
    </location>
</feature>
<feature type="transmembrane region" description="Helical" evidence="8">
    <location>
        <begin position="44"/>
        <end position="63"/>
    </location>
</feature>
<evidence type="ECO:0000256" key="6">
    <source>
        <dbReference type="ARBA" id="ARBA00023136"/>
    </source>
</evidence>
<keyword evidence="7 8" id="KW-0131">Cell cycle</keyword>
<dbReference type="InterPro" id="IPR034746">
    <property type="entry name" value="POTRA"/>
</dbReference>
<evidence type="ECO:0000256" key="4">
    <source>
        <dbReference type="ARBA" id="ARBA00022692"/>
    </source>
</evidence>
<dbReference type="Proteomes" id="UP001163878">
    <property type="component" value="Chromosome"/>
</dbReference>
<comment type="subcellular location">
    <subcellularLocation>
        <location evidence="8">Cell membrane</location>
        <topology evidence="8">Single-pass type II membrane protein</topology>
    </subcellularLocation>
    <subcellularLocation>
        <location evidence="1">Membrane</location>
    </subcellularLocation>
    <text evidence="8">Localizes to the division septum.</text>
</comment>
<dbReference type="InterPro" id="IPR013685">
    <property type="entry name" value="POTRA_FtsQ_type"/>
</dbReference>
<dbReference type="Gene3D" id="3.10.20.310">
    <property type="entry name" value="membrane protein fhac"/>
    <property type="match status" value="1"/>
</dbReference>
<evidence type="ECO:0000256" key="5">
    <source>
        <dbReference type="ARBA" id="ARBA00022989"/>
    </source>
</evidence>
<evidence type="ECO:0000259" key="10">
    <source>
        <dbReference type="PROSITE" id="PS51779"/>
    </source>
</evidence>
<dbReference type="RefSeq" id="WP_264242831.1">
    <property type="nucleotide sequence ID" value="NZ_CP107567.1"/>
</dbReference>
<evidence type="ECO:0000256" key="3">
    <source>
        <dbReference type="ARBA" id="ARBA00022618"/>
    </source>
</evidence>
<proteinExistence type="inferred from homology"/>
<organism evidence="11 12">
    <name type="scientific">Streptomyces peucetius</name>
    <dbReference type="NCBI Taxonomy" id="1950"/>
    <lineage>
        <taxon>Bacteria</taxon>
        <taxon>Bacillati</taxon>
        <taxon>Actinomycetota</taxon>
        <taxon>Actinomycetes</taxon>
        <taxon>Kitasatosporales</taxon>
        <taxon>Streptomycetaceae</taxon>
        <taxon>Streptomyces</taxon>
    </lineage>
</organism>
<protein>
    <recommendedName>
        <fullName evidence="8">Cell division protein FtsQ</fullName>
    </recommendedName>
</protein>
<dbReference type="EMBL" id="CP107567">
    <property type="protein sequence ID" value="UYQ61620.1"/>
    <property type="molecule type" value="Genomic_DNA"/>
</dbReference>
<feature type="region of interest" description="Disordered" evidence="9">
    <location>
        <begin position="1"/>
        <end position="35"/>
    </location>
</feature>
<evidence type="ECO:0000256" key="1">
    <source>
        <dbReference type="ARBA" id="ARBA00004370"/>
    </source>
</evidence>
<keyword evidence="2 8" id="KW-1003">Cell membrane</keyword>
<accession>A0ABY6I5W5</accession>
<evidence type="ECO:0000313" key="12">
    <source>
        <dbReference type="Proteomes" id="UP001163878"/>
    </source>
</evidence>
<evidence type="ECO:0000256" key="8">
    <source>
        <dbReference type="HAMAP-Rule" id="MF_00911"/>
    </source>
</evidence>
<dbReference type="PROSITE" id="PS51779">
    <property type="entry name" value="POTRA"/>
    <property type="match status" value="1"/>
</dbReference>
<evidence type="ECO:0000256" key="2">
    <source>
        <dbReference type="ARBA" id="ARBA00022475"/>
    </source>
</evidence>
<evidence type="ECO:0000256" key="7">
    <source>
        <dbReference type="ARBA" id="ARBA00023306"/>
    </source>
</evidence>
<comment type="similarity">
    <text evidence="8">Belongs to the FtsQ/DivIB family. FtsQ subfamily.</text>
</comment>
<comment type="function">
    <text evidence="8">Essential cell division protein.</text>
</comment>
<keyword evidence="12" id="KW-1185">Reference proteome</keyword>
<keyword evidence="6 8" id="KW-0472">Membrane</keyword>
<dbReference type="InterPro" id="IPR050487">
    <property type="entry name" value="FtsQ_DivIB"/>
</dbReference>
<dbReference type="InterPro" id="IPR026579">
    <property type="entry name" value="FtsQ"/>
</dbReference>
<dbReference type="PANTHER" id="PTHR37820">
    <property type="entry name" value="CELL DIVISION PROTEIN DIVIB"/>
    <property type="match status" value="1"/>
</dbReference>
<feature type="compositionally biased region" description="Basic and acidic residues" evidence="9">
    <location>
        <begin position="23"/>
        <end position="33"/>
    </location>
</feature>
<sequence>MAGPTTAKRSALGPSDGSNGPDGKGRPPREETAAGRFRRPGPRFLLIATGALLLVAGVLWLLYGSSWLRAEHVETTGTDVLTPAQVEAAARVPIGAPLVSVDTDAVEARLLRALPRIDSVEVGRSWPHGIELVVTERKPVLLLEKGTEFVEVDADGVRFATVAEAPKGVPLLRLEVDRSPSLKRFGADRLVAEAVRVRGGLPAKAAADLKSVKVVSYDYISLELSGNRTVVWGSSEGGGAKARALEALMKAAPKAEYFDVSAPSAPAASGS</sequence>
<keyword evidence="4 8" id="KW-0812">Transmembrane</keyword>
<dbReference type="PANTHER" id="PTHR37820:SF1">
    <property type="entry name" value="CELL DIVISION PROTEIN FTSQ"/>
    <property type="match status" value="1"/>
</dbReference>